<gene>
    <name evidence="9" type="primary">cobD</name>
    <name evidence="11" type="ordered locus">Sros_7401</name>
</gene>
<dbReference type="AlphaFoldDB" id="D2BE41"/>
<protein>
    <recommendedName>
        <fullName evidence="9">Cobalamin biosynthesis protein CobD</fullName>
    </recommendedName>
</protein>
<dbReference type="InterPro" id="IPR004485">
    <property type="entry name" value="Cobalamin_biosynth_CobD/CbiB"/>
</dbReference>
<name>D2BE41_STRRD</name>
<dbReference type="NCBIfam" id="NF002276">
    <property type="entry name" value="PRK01209.1-4"/>
    <property type="match status" value="1"/>
</dbReference>
<proteinExistence type="inferred from homology"/>
<dbReference type="KEGG" id="sro:Sros_7401"/>
<dbReference type="UniPathway" id="UPA00148"/>
<accession>D2BE41</accession>
<evidence type="ECO:0000313" key="11">
    <source>
        <dbReference type="EMBL" id="ACZ90087.1"/>
    </source>
</evidence>
<evidence type="ECO:0000256" key="3">
    <source>
        <dbReference type="ARBA" id="ARBA00006263"/>
    </source>
</evidence>
<sequence>MPISSDRSAFKRDRSTFGRDHSALPRHRSALQRDRAASGGSRAVSGPDRAASRRAEALGMLAGVALDAVLADPRRGHPVALFGRAAAALERRVYGDARTDGALYTVLCVGPAALLGLAVTRVENPLARGVLSAVATWSVLGGTTLGREGVAMAELLEADDLTGARRRLSHLCGRDPSLLQTPGLARATVESIAENTSDAVVAPLFWGAVAGVPGLLAYRAINTLDAMVGHRSSRYERFGWASARLDDVANFVPARITGVLTALGAPLTGGSVRRAVAVLRKDGHRHPSPNAGRCEAAFAGALDVTLGGINVYGDRVEHRPEMGDGPKPSVKDIRRSVRLARAVGLAAAGLAVLAALPGPRRWLRGPGGI</sequence>
<dbReference type="OrthoDB" id="9811967at2"/>
<dbReference type="PANTHER" id="PTHR34308">
    <property type="entry name" value="COBALAMIN BIOSYNTHESIS PROTEIN CBIB"/>
    <property type="match status" value="1"/>
</dbReference>
<dbReference type="Pfam" id="PF03186">
    <property type="entry name" value="CobD_Cbib"/>
    <property type="match status" value="1"/>
</dbReference>
<evidence type="ECO:0000256" key="4">
    <source>
        <dbReference type="ARBA" id="ARBA00022475"/>
    </source>
</evidence>
<keyword evidence="8 9" id="KW-0472">Membrane</keyword>
<organism evidence="11 12">
    <name type="scientific">Streptosporangium roseum (strain ATCC 12428 / DSM 43021 / JCM 3005 / KCTC 9067 / NCIMB 10171 / NRRL 2505 / NI 9100)</name>
    <dbReference type="NCBI Taxonomy" id="479432"/>
    <lineage>
        <taxon>Bacteria</taxon>
        <taxon>Bacillati</taxon>
        <taxon>Actinomycetota</taxon>
        <taxon>Actinomycetes</taxon>
        <taxon>Streptosporangiales</taxon>
        <taxon>Streptosporangiaceae</taxon>
        <taxon>Streptosporangium</taxon>
    </lineage>
</organism>
<keyword evidence="6 9" id="KW-0812">Transmembrane</keyword>
<keyword evidence="12" id="KW-1185">Reference proteome</keyword>
<dbReference type="EMBL" id="CP001814">
    <property type="protein sequence ID" value="ACZ90087.1"/>
    <property type="molecule type" value="Genomic_DNA"/>
</dbReference>
<dbReference type="HOGENOM" id="CLU_054212_1_2_11"/>
<comment type="subcellular location">
    <subcellularLocation>
        <location evidence="1 9">Cell membrane</location>
        <topology evidence="1 9">Multi-pass membrane protein</topology>
    </subcellularLocation>
</comment>
<dbReference type="GO" id="GO:0009236">
    <property type="term" value="P:cobalamin biosynthetic process"/>
    <property type="evidence" value="ECO:0007669"/>
    <property type="project" value="UniProtKB-UniRule"/>
</dbReference>
<feature type="region of interest" description="Disordered" evidence="10">
    <location>
        <begin position="1"/>
        <end position="49"/>
    </location>
</feature>
<feature type="compositionally biased region" description="Basic and acidic residues" evidence="10">
    <location>
        <begin position="8"/>
        <end position="23"/>
    </location>
</feature>
<evidence type="ECO:0000256" key="1">
    <source>
        <dbReference type="ARBA" id="ARBA00004651"/>
    </source>
</evidence>
<evidence type="ECO:0000256" key="6">
    <source>
        <dbReference type="ARBA" id="ARBA00022692"/>
    </source>
</evidence>
<dbReference type="RefSeq" id="WP_012893817.1">
    <property type="nucleotide sequence ID" value="NC_013595.1"/>
</dbReference>
<comment type="function">
    <text evidence="9">Converts cobyric acid to cobinamide by the addition of aminopropanol on the F carboxylic group.</text>
</comment>
<keyword evidence="5 9" id="KW-0169">Cobalamin biosynthesis</keyword>
<evidence type="ECO:0000256" key="2">
    <source>
        <dbReference type="ARBA" id="ARBA00004953"/>
    </source>
</evidence>
<keyword evidence="4 9" id="KW-1003">Cell membrane</keyword>
<comment type="pathway">
    <text evidence="2 9">Cofactor biosynthesis; adenosylcobalamin biosynthesis.</text>
</comment>
<dbReference type="GO" id="GO:0015420">
    <property type="term" value="F:ABC-type vitamin B12 transporter activity"/>
    <property type="evidence" value="ECO:0007669"/>
    <property type="project" value="UniProtKB-UniRule"/>
</dbReference>
<evidence type="ECO:0000313" key="12">
    <source>
        <dbReference type="Proteomes" id="UP000002029"/>
    </source>
</evidence>
<evidence type="ECO:0000256" key="5">
    <source>
        <dbReference type="ARBA" id="ARBA00022573"/>
    </source>
</evidence>
<dbReference type="PANTHER" id="PTHR34308:SF1">
    <property type="entry name" value="COBALAMIN BIOSYNTHESIS PROTEIN CBIB"/>
    <property type="match status" value="1"/>
</dbReference>
<dbReference type="Proteomes" id="UP000002029">
    <property type="component" value="Chromosome"/>
</dbReference>
<dbReference type="HAMAP" id="MF_00024">
    <property type="entry name" value="CobD_CbiB"/>
    <property type="match status" value="1"/>
</dbReference>
<dbReference type="eggNOG" id="COG1270">
    <property type="taxonomic scope" value="Bacteria"/>
</dbReference>
<dbReference type="GO" id="GO:0048472">
    <property type="term" value="F:threonine-phosphate decarboxylase activity"/>
    <property type="evidence" value="ECO:0007669"/>
    <property type="project" value="InterPro"/>
</dbReference>
<evidence type="ECO:0000256" key="9">
    <source>
        <dbReference type="HAMAP-Rule" id="MF_00024"/>
    </source>
</evidence>
<evidence type="ECO:0000256" key="10">
    <source>
        <dbReference type="SAM" id="MobiDB-lite"/>
    </source>
</evidence>
<keyword evidence="7 9" id="KW-1133">Transmembrane helix</keyword>
<dbReference type="NCBIfam" id="TIGR00380">
    <property type="entry name" value="cobal_cbiB"/>
    <property type="match status" value="1"/>
</dbReference>
<reference evidence="11 12" key="1">
    <citation type="journal article" date="2010" name="Stand. Genomic Sci.">
        <title>Complete genome sequence of Streptosporangium roseum type strain (NI 9100).</title>
        <authorList>
            <person name="Nolan M."/>
            <person name="Sikorski J."/>
            <person name="Jando M."/>
            <person name="Lucas S."/>
            <person name="Lapidus A."/>
            <person name="Glavina Del Rio T."/>
            <person name="Chen F."/>
            <person name="Tice H."/>
            <person name="Pitluck S."/>
            <person name="Cheng J.F."/>
            <person name="Chertkov O."/>
            <person name="Sims D."/>
            <person name="Meincke L."/>
            <person name="Brettin T."/>
            <person name="Han C."/>
            <person name="Detter J.C."/>
            <person name="Bruce D."/>
            <person name="Goodwin L."/>
            <person name="Land M."/>
            <person name="Hauser L."/>
            <person name="Chang Y.J."/>
            <person name="Jeffries C.D."/>
            <person name="Ivanova N."/>
            <person name="Mavromatis K."/>
            <person name="Mikhailova N."/>
            <person name="Chen A."/>
            <person name="Palaniappan K."/>
            <person name="Chain P."/>
            <person name="Rohde M."/>
            <person name="Goker M."/>
            <person name="Bristow J."/>
            <person name="Eisen J.A."/>
            <person name="Markowitz V."/>
            <person name="Hugenholtz P."/>
            <person name="Kyrpides N.C."/>
            <person name="Klenk H.P."/>
        </authorList>
    </citation>
    <scope>NUCLEOTIDE SEQUENCE [LARGE SCALE GENOMIC DNA]</scope>
    <source>
        <strain evidence="12">ATCC 12428 / DSM 43021 / JCM 3005 / NI 9100</strain>
    </source>
</reference>
<dbReference type="GO" id="GO:0005886">
    <property type="term" value="C:plasma membrane"/>
    <property type="evidence" value="ECO:0007669"/>
    <property type="project" value="UniProtKB-SubCell"/>
</dbReference>
<evidence type="ECO:0000256" key="7">
    <source>
        <dbReference type="ARBA" id="ARBA00022989"/>
    </source>
</evidence>
<dbReference type="STRING" id="479432.Sros_7401"/>
<evidence type="ECO:0000256" key="8">
    <source>
        <dbReference type="ARBA" id="ARBA00023136"/>
    </source>
</evidence>
<comment type="similarity">
    <text evidence="3 9">Belongs to the CobD/CbiB family.</text>
</comment>